<dbReference type="Proteomes" id="UP001627154">
    <property type="component" value="Unassembled WGS sequence"/>
</dbReference>
<evidence type="ECO:0000313" key="2">
    <source>
        <dbReference type="Proteomes" id="UP001627154"/>
    </source>
</evidence>
<reference evidence="1 2" key="1">
    <citation type="journal article" date="2024" name="bioRxiv">
        <title>A reference genome for Trichogramma kaykai: A tiny desert-dwelling parasitoid wasp with competing sex-ratio distorters.</title>
        <authorList>
            <person name="Culotta J."/>
            <person name="Lindsey A.R."/>
        </authorList>
    </citation>
    <scope>NUCLEOTIDE SEQUENCE [LARGE SCALE GENOMIC DNA]</scope>
    <source>
        <strain evidence="1 2">KSX58</strain>
    </source>
</reference>
<name>A0ABD2WCZ3_9HYME</name>
<comment type="caution">
    <text evidence="1">The sequence shown here is derived from an EMBL/GenBank/DDBJ whole genome shotgun (WGS) entry which is preliminary data.</text>
</comment>
<dbReference type="AlphaFoldDB" id="A0ABD2WCZ3"/>
<sequence>MDELFVNIESIDAPTDASAKDLIKSLPQEPVKEKIKMAYPQSHKIDIDESKCSDDLNEDKIYFNSLLTHM</sequence>
<keyword evidence="2" id="KW-1185">Reference proteome</keyword>
<accession>A0ABD2WCZ3</accession>
<organism evidence="1 2">
    <name type="scientific">Trichogramma kaykai</name>
    <dbReference type="NCBI Taxonomy" id="54128"/>
    <lineage>
        <taxon>Eukaryota</taxon>
        <taxon>Metazoa</taxon>
        <taxon>Ecdysozoa</taxon>
        <taxon>Arthropoda</taxon>
        <taxon>Hexapoda</taxon>
        <taxon>Insecta</taxon>
        <taxon>Pterygota</taxon>
        <taxon>Neoptera</taxon>
        <taxon>Endopterygota</taxon>
        <taxon>Hymenoptera</taxon>
        <taxon>Apocrita</taxon>
        <taxon>Proctotrupomorpha</taxon>
        <taxon>Chalcidoidea</taxon>
        <taxon>Trichogrammatidae</taxon>
        <taxon>Trichogramma</taxon>
    </lineage>
</organism>
<proteinExistence type="predicted"/>
<dbReference type="EMBL" id="JBJJXI010000114">
    <property type="protein sequence ID" value="KAL3390863.1"/>
    <property type="molecule type" value="Genomic_DNA"/>
</dbReference>
<protein>
    <submittedName>
        <fullName evidence="1">Uncharacterized protein</fullName>
    </submittedName>
</protein>
<evidence type="ECO:0000313" key="1">
    <source>
        <dbReference type="EMBL" id="KAL3390863.1"/>
    </source>
</evidence>
<gene>
    <name evidence="1" type="ORF">TKK_014330</name>
</gene>